<dbReference type="OrthoDB" id="1611972at2759"/>
<evidence type="ECO:0000313" key="5">
    <source>
        <dbReference type="EMBL" id="KHN69063.1"/>
    </source>
</evidence>
<dbReference type="PANTHER" id="PTHR11363:SF5">
    <property type="entry name" value="LARGE RIBOSOMAL SUBUNIT PROTEIN UL3"/>
    <property type="match status" value="1"/>
</dbReference>
<evidence type="ECO:0000256" key="2">
    <source>
        <dbReference type="ARBA" id="ARBA00022980"/>
    </source>
</evidence>
<dbReference type="HOGENOM" id="CLU_033361_2_1_1"/>
<protein>
    <submittedName>
        <fullName evidence="5">Ribosomal protein L3</fullName>
    </submittedName>
</protein>
<dbReference type="InterPro" id="IPR045077">
    <property type="entry name" value="L3_arc_euk"/>
</dbReference>
<evidence type="ECO:0000256" key="3">
    <source>
        <dbReference type="ARBA" id="ARBA00023274"/>
    </source>
</evidence>
<dbReference type="GeneID" id="26262457"/>
<dbReference type="SUPFAM" id="SSF50447">
    <property type="entry name" value="Translation proteins"/>
    <property type="match status" value="1"/>
</dbReference>
<dbReference type="EMBL" id="JOKQ01000003">
    <property type="protein sequence ID" value="KHN70064.1"/>
    <property type="molecule type" value="Genomic_DNA"/>
</dbReference>
<dbReference type="Pfam" id="PF00297">
    <property type="entry name" value="Ribosomal_L3"/>
    <property type="match status" value="1"/>
</dbReference>
<comment type="similarity">
    <text evidence="1 4">Belongs to the universal ribosomal protein uL3 family.</text>
</comment>
<dbReference type="InParanoid" id="A0A0B2UI73"/>
<dbReference type="Gene3D" id="2.40.30.10">
    <property type="entry name" value="Translation factors"/>
    <property type="match status" value="1"/>
</dbReference>
<keyword evidence="7" id="KW-1185">Reference proteome</keyword>
<keyword evidence="3 4" id="KW-0687">Ribonucleoprotein</keyword>
<name>A0A0B2UI73_9MICR</name>
<keyword evidence="2 4" id="KW-0689">Ribosomal protein</keyword>
<dbReference type="STRING" id="1354746.A0A0B2UI73"/>
<dbReference type="GeneID" id="26261334"/>
<dbReference type="AlphaFoldDB" id="A0A0B2UI73"/>
<evidence type="ECO:0000313" key="6">
    <source>
        <dbReference type="EMBL" id="KHN70064.1"/>
    </source>
</evidence>
<dbReference type="GO" id="GO:0003723">
    <property type="term" value="F:RNA binding"/>
    <property type="evidence" value="ECO:0007669"/>
    <property type="project" value="TreeGrafter"/>
</dbReference>
<comment type="caution">
    <text evidence="5">The sequence shown here is derived from an EMBL/GenBank/DDBJ whole genome shotgun (WGS) entry which is preliminary data.</text>
</comment>
<dbReference type="Proteomes" id="UP000031056">
    <property type="component" value="Unassembled WGS sequence"/>
</dbReference>
<proteinExistence type="inferred from homology"/>
<dbReference type="PROSITE" id="PS00474">
    <property type="entry name" value="RIBOSOMAL_L3"/>
    <property type="match status" value="1"/>
</dbReference>
<dbReference type="Gene3D" id="3.30.1430.10">
    <property type="match status" value="1"/>
</dbReference>
<dbReference type="GO" id="GO:0003735">
    <property type="term" value="F:structural constituent of ribosome"/>
    <property type="evidence" value="ECO:0007669"/>
    <property type="project" value="InterPro"/>
</dbReference>
<dbReference type="InterPro" id="IPR019926">
    <property type="entry name" value="Ribosomal_uL3_CS"/>
</dbReference>
<reference evidence="5 7" key="1">
    <citation type="journal article" date="2014" name="MBio">
        <title>The Ordospora colligata genome; evolution of extreme reduction in microsporidia and host-to-parasite horizontal gene transfer.</title>
        <authorList>
            <person name="Pombert J.-F."/>
            <person name="Haag K.L."/>
            <person name="Beidas S."/>
            <person name="Ebert D."/>
            <person name="Keeling P.J."/>
        </authorList>
    </citation>
    <scope>NUCLEOTIDE SEQUENCE [LARGE SCALE GENOMIC DNA]</scope>
    <source>
        <strain evidence="5 7">OC4</strain>
    </source>
</reference>
<dbReference type="GO" id="GO:0006412">
    <property type="term" value="P:translation"/>
    <property type="evidence" value="ECO:0007669"/>
    <property type="project" value="InterPro"/>
</dbReference>
<dbReference type="GO" id="GO:0022625">
    <property type="term" value="C:cytosolic large ribosomal subunit"/>
    <property type="evidence" value="ECO:0007669"/>
    <property type="project" value="TreeGrafter"/>
</dbReference>
<dbReference type="InterPro" id="IPR000597">
    <property type="entry name" value="Ribosomal_uL3"/>
</dbReference>
<dbReference type="PANTHER" id="PTHR11363">
    <property type="entry name" value="60S RIBOSOMAL PROTEIN L3-RELATED"/>
    <property type="match status" value="1"/>
</dbReference>
<dbReference type="VEuPathDB" id="MicrosporidiaDB:M896_030500"/>
<dbReference type="InterPro" id="IPR009000">
    <property type="entry name" value="Transl_B-barrel_sf"/>
</dbReference>
<dbReference type="InterPro" id="IPR044892">
    <property type="entry name" value="Ribosomal_L3_dom_3_arc_sf"/>
</dbReference>
<dbReference type="RefSeq" id="XP_014563105.1">
    <property type="nucleotide sequence ID" value="XM_014707619.1"/>
</dbReference>
<sequence length="384" mass="43161">MSCRKFSAPRHGSLQFCPRKRSSTIRPSIGAFPKDNAQKAVHLTGFMVYKCGMTHVVRTKELVTKNKQVTKELMEAVTVLEAPPMVVHGVVGYEETAQGMKRMQPVYAAHLSEGALRRMFGYGYEEIGKKVAGGYNAEEMQRRVEEMKKKACSIRVLVETQPVLVKGLNLKKAHIAEMQVNGGSMSEKIEWAMSRLEKEIRIAEVFGVNENIDAVGVTKGKGFQGTVKRFGVRIQPRKSRKGIRKVACIGAWHPSRVMYSVARAGQMGFHRRTEVNKKVYMIGNGKEEIQTEYDLTRKPITPMGGFPHYGVVRNDYIMVKGAVMGPTKRVVTLRKSLHEQKKGEEVVIKFVDTSSKIGHGRFQTSEEKRVFYGANKAEIVDEVH</sequence>
<dbReference type="FunCoup" id="A0A0B2UI73">
    <property type="interactions" value="113"/>
</dbReference>
<accession>A0A0B2UI73</accession>
<gene>
    <name evidence="6" type="ORF">M896_030500</name>
    <name evidence="5" type="ORF">M896_100470</name>
</gene>
<dbReference type="RefSeq" id="XP_014564106.1">
    <property type="nucleotide sequence ID" value="XM_014708620.1"/>
</dbReference>
<dbReference type="FunFam" id="2.40.30.10:FF:000351">
    <property type="entry name" value="Ribosomal protein L3"/>
    <property type="match status" value="1"/>
</dbReference>
<evidence type="ECO:0000256" key="1">
    <source>
        <dbReference type="ARBA" id="ARBA00006540"/>
    </source>
</evidence>
<organism evidence="5 7">
    <name type="scientific">Ordospora colligata OC4</name>
    <dbReference type="NCBI Taxonomy" id="1354746"/>
    <lineage>
        <taxon>Eukaryota</taxon>
        <taxon>Fungi</taxon>
        <taxon>Fungi incertae sedis</taxon>
        <taxon>Microsporidia</taxon>
        <taxon>Ordosporidae</taxon>
        <taxon>Ordospora</taxon>
    </lineage>
</organism>
<evidence type="ECO:0000313" key="7">
    <source>
        <dbReference type="Proteomes" id="UP000031056"/>
    </source>
</evidence>
<dbReference type="VEuPathDB" id="MicrosporidiaDB:M896_100470"/>
<evidence type="ECO:0000256" key="4">
    <source>
        <dbReference type="RuleBase" id="RU003905"/>
    </source>
</evidence>
<dbReference type="Gene3D" id="4.10.960.10">
    <property type="entry name" value="Ribosomal protein L3, domain 3"/>
    <property type="match status" value="1"/>
</dbReference>
<dbReference type="EMBL" id="JOKQ01000010">
    <property type="protein sequence ID" value="KHN69063.1"/>
    <property type="molecule type" value="Genomic_DNA"/>
</dbReference>